<proteinExistence type="predicted"/>
<organism evidence="2 3">
    <name type="scientific">Aerophobetes bacterium</name>
    <dbReference type="NCBI Taxonomy" id="2030807"/>
    <lineage>
        <taxon>Bacteria</taxon>
        <taxon>Candidatus Aerophobota</taxon>
    </lineage>
</organism>
<dbReference type="SUPFAM" id="SSF55298">
    <property type="entry name" value="YjgF-like"/>
    <property type="match status" value="1"/>
</dbReference>
<protein>
    <submittedName>
        <fullName evidence="2">RidA family protein</fullName>
    </submittedName>
</protein>
<feature type="domain" description="Endoribonuclease L-PSP/chorismate mutase-like" evidence="1">
    <location>
        <begin position="6"/>
        <end position="139"/>
    </location>
</feature>
<accession>A0A523WAU5</accession>
<dbReference type="AlphaFoldDB" id="A0A523WAU5"/>
<comment type="caution">
    <text evidence="2">The sequence shown here is derived from an EMBL/GenBank/DDBJ whole genome shotgun (WGS) entry which is preliminary data.</text>
</comment>
<sequence length="154" mass="16588">MPGYEEKLTEMGITIPEVPKPAAAYIPAKKVGNLVFCSGQGPSIEGKLIHTGKVGKEKTIQEGYEAARICALNCLAAVRNLVGSLDRIEEIVQVRGFVNGAPDFGQQPEVINGASELLEKIFGEKGKHARCALGTSSLPRDITVELEMIVRVRD</sequence>
<dbReference type="EMBL" id="SOIZ01000067">
    <property type="protein sequence ID" value="TET64140.1"/>
    <property type="molecule type" value="Genomic_DNA"/>
</dbReference>
<dbReference type="Pfam" id="PF14588">
    <property type="entry name" value="YjgF_endoribonc"/>
    <property type="match status" value="1"/>
</dbReference>
<dbReference type="Gene3D" id="3.30.1330.40">
    <property type="entry name" value="RutC-like"/>
    <property type="match status" value="1"/>
</dbReference>
<dbReference type="PANTHER" id="PTHR43760:SF1">
    <property type="entry name" value="ENDORIBONUCLEASE L-PSP_CHORISMATE MUTASE-LIKE DOMAIN-CONTAINING PROTEIN"/>
    <property type="match status" value="1"/>
</dbReference>
<evidence type="ECO:0000313" key="3">
    <source>
        <dbReference type="Proteomes" id="UP000319130"/>
    </source>
</evidence>
<dbReference type="CDD" id="cd02199">
    <property type="entry name" value="YjgF_YER057c_UK114_like_1"/>
    <property type="match status" value="1"/>
</dbReference>
<dbReference type="InterPro" id="IPR013813">
    <property type="entry name" value="Endoribo_LPSP/chorism_mut-like"/>
</dbReference>
<evidence type="ECO:0000313" key="2">
    <source>
        <dbReference type="EMBL" id="TET64140.1"/>
    </source>
</evidence>
<reference evidence="2 3" key="1">
    <citation type="submission" date="2019-03" db="EMBL/GenBank/DDBJ databases">
        <title>Metabolic potential of uncultured bacteria and archaea associated with petroleum seepage in deep-sea sediments.</title>
        <authorList>
            <person name="Dong X."/>
            <person name="Hubert C."/>
        </authorList>
    </citation>
    <scope>NUCLEOTIDE SEQUENCE [LARGE SCALE GENOMIC DNA]</scope>
    <source>
        <strain evidence="2">E29_bin52</strain>
    </source>
</reference>
<dbReference type="PANTHER" id="PTHR43760">
    <property type="entry name" value="ENDORIBONUCLEASE-RELATED"/>
    <property type="match status" value="1"/>
</dbReference>
<dbReference type="Proteomes" id="UP000319130">
    <property type="component" value="Unassembled WGS sequence"/>
</dbReference>
<dbReference type="InterPro" id="IPR035959">
    <property type="entry name" value="RutC-like_sf"/>
</dbReference>
<name>A0A523WAU5_UNCAE</name>
<evidence type="ECO:0000259" key="1">
    <source>
        <dbReference type="Pfam" id="PF14588"/>
    </source>
</evidence>
<gene>
    <name evidence="2" type="ORF">E3J48_01500</name>
</gene>